<name>A0ACC3CUX5_9PEZI</name>
<reference evidence="1" key="1">
    <citation type="submission" date="2024-09" db="EMBL/GenBank/DDBJ databases">
        <title>Black Yeasts Isolated from many extreme environments.</title>
        <authorList>
            <person name="Coleine C."/>
            <person name="Stajich J.E."/>
            <person name="Selbmann L."/>
        </authorList>
    </citation>
    <scope>NUCLEOTIDE SEQUENCE</scope>
    <source>
        <strain evidence="1">CCFEE 5737</strain>
    </source>
</reference>
<comment type="caution">
    <text evidence="1">The sequence shown here is derived from an EMBL/GenBank/DDBJ whole genome shotgun (WGS) entry which is preliminary data.</text>
</comment>
<accession>A0ACC3CUX5</accession>
<evidence type="ECO:0000313" key="1">
    <source>
        <dbReference type="EMBL" id="KAK3045019.1"/>
    </source>
</evidence>
<organism evidence="1 2">
    <name type="scientific">Coniosporium uncinatum</name>
    <dbReference type="NCBI Taxonomy" id="93489"/>
    <lineage>
        <taxon>Eukaryota</taxon>
        <taxon>Fungi</taxon>
        <taxon>Dikarya</taxon>
        <taxon>Ascomycota</taxon>
        <taxon>Pezizomycotina</taxon>
        <taxon>Dothideomycetes</taxon>
        <taxon>Dothideomycetes incertae sedis</taxon>
        <taxon>Coniosporium</taxon>
    </lineage>
</organism>
<gene>
    <name evidence="1" type="ORF">LTS18_014769</name>
</gene>
<evidence type="ECO:0000313" key="2">
    <source>
        <dbReference type="Proteomes" id="UP001186974"/>
    </source>
</evidence>
<feature type="non-terminal residue" evidence="1">
    <location>
        <position position="392"/>
    </location>
</feature>
<protein>
    <submittedName>
        <fullName evidence="1">Uncharacterized protein</fullName>
    </submittedName>
</protein>
<proteinExistence type="predicted"/>
<keyword evidence="2" id="KW-1185">Reference proteome</keyword>
<dbReference type="EMBL" id="JAWDJW010011128">
    <property type="protein sequence ID" value="KAK3045019.1"/>
    <property type="molecule type" value="Genomic_DNA"/>
</dbReference>
<sequence length="392" mass="43124">MLTVALAISPPEPPTGLMLKESEHLVKTSIAQISMRSFHVQLDWDLVGLAEGILKLLQEHELFRRQPGGVIGEIARQQNPPEPVVESFQIVLALGSGVIGIDTINVSNVNVCESLKLSLIGFDKTSADEGISVTALLHAQNIHTAIRSESKLLLRLESDQPNLYISHADEPSRAERWRLGGSTKNVAIDVREEILGMIGVADSILRDEVAYIQAQIVPYVDFGSPQSQEVTRTPSKSLPKITLALIMESYSVDVALVQSLTYSLSGQVGRLSAIPDLNKKLAFNLDYDLGTQVHSLNTVADDEIQSISDFGLPRVNGRLSIDQKGRQLTVDVNTSIETIKIEADAFHGIMTTFQRPELMDAFKAIKDDIEILQERVKDIFPEKVQRVASNES</sequence>
<dbReference type="Proteomes" id="UP001186974">
    <property type="component" value="Unassembled WGS sequence"/>
</dbReference>